<proteinExistence type="inferred from homology"/>
<dbReference type="InterPro" id="IPR035176">
    <property type="entry name" value="PEP"/>
</dbReference>
<sequence>MDRSSSWEEINRRRREEIYCLDSPCCYFCNKFVQAIMKCLGVEIHDQPASSPSYAREESFAKPNEEMEVTDASTRSITAAGRRPTRPPVSTGSGGQIN</sequence>
<dbReference type="AlphaFoldDB" id="A0AAV8TG00"/>
<accession>A0AAV8TG00</accession>
<gene>
    <name evidence="4" type="ORF">K2173_014859</name>
</gene>
<feature type="region of interest" description="Disordered" evidence="3">
    <location>
        <begin position="48"/>
        <end position="98"/>
    </location>
</feature>
<keyword evidence="2" id="KW-0611">Plant defense</keyword>
<evidence type="ECO:0000256" key="2">
    <source>
        <dbReference type="ARBA" id="ARBA00022821"/>
    </source>
</evidence>
<organism evidence="4 5">
    <name type="scientific">Erythroxylum novogranatense</name>
    <dbReference type="NCBI Taxonomy" id="1862640"/>
    <lineage>
        <taxon>Eukaryota</taxon>
        <taxon>Viridiplantae</taxon>
        <taxon>Streptophyta</taxon>
        <taxon>Embryophyta</taxon>
        <taxon>Tracheophyta</taxon>
        <taxon>Spermatophyta</taxon>
        <taxon>Magnoliopsida</taxon>
        <taxon>eudicotyledons</taxon>
        <taxon>Gunneridae</taxon>
        <taxon>Pentapetalae</taxon>
        <taxon>rosids</taxon>
        <taxon>fabids</taxon>
        <taxon>Malpighiales</taxon>
        <taxon>Erythroxylaceae</taxon>
        <taxon>Erythroxylum</taxon>
    </lineage>
</organism>
<evidence type="ECO:0000313" key="4">
    <source>
        <dbReference type="EMBL" id="KAJ8765737.1"/>
    </source>
</evidence>
<dbReference type="EMBL" id="JAIWQS010000005">
    <property type="protein sequence ID" value="KAJ8765737.1"/>
    <property type="molecule type" value="Genomic_DNA"/>
</dbReference>
<dbReference type="GO" id="GO:0045087">
    <property type="term" value="P:innate immune response"/>
    <property type="evidence" value="ECO:0007669"/>
    <property type="project" value="InterPro"/>
</dbReference>
<name>A0AAV8TG00_9ROSI</name>
<reference evidence="4 5" key="1">
    <citation type="submission" date="2021-09" db="EMBL/GenBank/DDBJ databases">
        <title>Genomic insights and catalytic innovation underlie evolution of tropane alkaloids biosynthesis.</title>
        <authorList>
            <person name="Wang Y.-J."/>
            <person name="Tian T."/>
            <person name="Huang J.-P."/>
            <person name="Huang S.-X."/>
        </authorList>
    </citation>
    <scope>NUCLEOTIDE SEQUENCE [LARGE SCALE GENOMIC DNA]</scope>
    <source>
        <strain evidence="4">KIB-2018</strain>
        <tissue evidence="4">Leaf</tissue>
    </source>
</reference>
<evidence type="ECO:0000256" key="1">
    <source>
        <dbReference type="ARBA" id="ARBA00011021"/>
    </source>
</evidence>
<comment type="caution">
    <text evidence="4">The sequence shown here is derived from an EMBL/GenBank/DDBJ whole genome shotgun (WGS) entry which is preliminary data.</text>
</comment>
<feature type="compositionally biased region" description="Basic and acidic residues" evidence="3">
    <location>
        <begin position="55"/>
        <end position="65"/>
    </location>
</feature>
<comment type="similarity">
    <text evidence="1">Belongs to the brassicaceae elicitor peptide family.</text>
</comment>
<evidence type="ECO:0000313" key="5">
    <source>
        <dbReference type="Proteomes" id="UP001159364"/>
    </source>
</evidence>
<keyword evidence="5" id="KW-1185">Reference proteome</keyword>
<protein>
    <submittedName>
        <fullName evidence="4">Uncharacterized protein</fullName>
    </submittedName>
</protein>
<dbReference type="Pfam" id="PF17232">
    <property type="entry name" value="Pep1_7"/>
    <property type="match status" value="1"/>
</dbReference>
<evidence type="ECO:0000256" key="3">
    <source>
        <dbReference type="SAM" id="MobiDB-lite"/>
    </source>
</evidence>
<dbReference type="Proteomes" id="UP001159364">
    <property type="component" value="Linkage Group LG05"/>
</dbReference>